<evidence type="ECO:0000256" key="6">
    <source>
        <dbReference type="ARBA" id="ARBA00022806"/>
    </source>
</evidence>
<evidence type="ECO:0000256" key="7">
    <source>
        <dbReference type="ARBA" id="ARBA00022840"/>
    </source>
</evidence>
<evidence type="ECO:0000313" key="16">
    <source>
        <dbReference type="Proteomes" id="UP000734854"/>
    </source>
</evidence>
<comment type="catalytic activity">
    <reaction evidence="12">
        <text>ATP + H2O = ADP + phosphate + H(+)</text>
        <dbReference type="Rhea" id="RHEA:13065"/>
        <dbReference type="ChEBI" id="CHEBI:15377"/>
        <dbReference type="ChEBI" id="CHEBI:15378"/>
        <dbReference type="ChEBI" id="CHEBI:30616"/>
        <dbReference type="ChEBI" id="CHEBI:43474"/>
        <dbReference type="ChEBI" id="CHEBI:456216"/>
        <dbReference type="EC" id="3.6.4.12"/>
    </reaction>
</comment>
<organism evidence="15 16">
    <name type="scientific">Zingiber officinale</name>
    <name type="common">Ginger</name>
    <name type="synonym">Amomum zingiber</name>
    <dbReference type="NCBI Taxonomy" id="94328"/>
    <lineage>
        <taxon>Eukaryota</taxon>
        <taxon>Viridiplantae</taxon>
        <taxon>Streptophyta</taxon>
        <taxon>Embryophyta</taxon>
        <taxon>Tracheophyta</taxon>
        <taxon>Spermatophyta</taxon>
        <taxon>Magnoliopsida</taxon>
        <taxon>Liliopsida</taxon>
        <taxon>Zingiberales</taxon>
        <taxon>Zingiberaceae</taxon>
        <taxon>Zingiber</taxon>
    </lineage>
</organism>
<reference evidence="15 16" key="1">
    <citation type="submission" date="2020-08" db="EMBL/GenBank/DDBJ databases">
        <title>Plant Genome Project.</title>
        <authorList>
            <person name="Zhang R.-G."/>
        </authorList>
    </citation>
    <scope>NUCLEOTIDE SEQUENCE [LARGE SCALE GENOMIC DNA]</scope>
    <source>
        <tissue evidence="15">Rhizome</tissue>
    </source>
</reference>
<dbReference type="GO" id="GO:0006303">
    <property type="term" value="P:double-strand break repair via nonhomologous end joining"/>
    <property type="evidence" value="ECO:0007669"/>
    <property type="project" value="InterPro"/>
</dbReference>
<comment type="similarity">
    <text evidence="2 12">Belongs to the ku80 family.</text>
</comment>
<evidence type="ECO:0000256" key="12">
    <source>
        <dbReference type="PIRNR" id="PIRNR016570"/>
    </source>
</evidence>
<evidence type="ECO:0000256" key="3">
    <source>
        <dbReference type="ARBA" id="ARBA00022741"/>
    </source>
</evidence>
<evidence type="ECO:0000313" key="15">
    <source>
        <dbReference type="EMBL" id="KAG6499115.1"/>
    </source>
</evidence>
<dbReference type="InterPro" id="IPR036494">
    <property type="entry name" value="Ku_C_sf"/>
</dbReference>
<feature type="domain" description="Ku" evidence="14">
    <location>
        <begin position="268"/>
        <end position="409"/>
    </location>
</feature>
<dbReference type="Gene3D" id="1.25.40.240">
    <property type="entry name" value="Ku, C-terminal domain"/>
    <property type="match status" value="1"/>
</dbReference>
<dbReference type="FunFam" id="2.40.290.10:FF:000006">
    <property type="entry name" value="ATP-dependent DNA helicase 2 subunit KU80"/>
    <property type="match status" value="1"/>
</dbReference>
<dbReference type="GO" id="GO:0042162">
    <property type="term" value="F:telomeric DNA binding"/>
    <property type="evidence" value="ECO:0007669"/>
    <property type="project" value="InterPro"/>
</dbReference>
<dbReference type="InterPro" id="IPR014893">
    <property type="entry name" value="Ku_PK_bind"/>
</dbReference>
<dbReference type="InterPro" id="IPR024193">
    <property type="entry name" value="Ku80"/>
</dbReference>
<dbReference type="GO" id="GO:0000723">
    <property type="term" value="P:telomere maintenance"/>
    <property type="evidence" value="ECO:0007669"/>
    <property type="project" value="InterPro"/>
</dbReference>
<dbReference type="EMBL" id="JACMSC010000011">
    <property type="protein sequence ID" value="KAG6499115.1"/>
    <property type="molecule type" value="Genomic_DNA"/>
</dbReference>
<protein>
    <recommendedName>
        <fullName evidence="12">ATP-dependent DNA helicase 2 subunit KU80</fullName>
        <ecNumber evidence="12">3.6.4.12</ecNumber>
    </recommendedName>
</protein>
<evidence type="ECO:0000259" key="14">
    <source>
        <dbReference type="SMART" id="SM00559"/>
    </source>
</evidence>
<evidence type="ECO:0000256" key="1">
    <source>
        <dbReference type="ARBA" id="ARBA00004123"/>
    </source>
</evidence>
<gene>
    <name evidence="15" type="ORF">ZIOFF_038871</name>
</gene>
<keyword evidence="7 12" id="KW-0067">ATP-binding</keyword>
<proteinExistence type="inferred from homology"/>
<keyword evidence="16" id="KW-1185">Reference proteome</keyword>
<dbReference type="GO" id="GO:0005524">
    <property type="term" value="F:ATP binding"/>
    <property type="evidence" value="ECO:0007669"/>
    <property type="project" value="UniProtKB-UniRule"/>
</dbReference>
<dbReference type="GO" id="GO:0043564">
    <property type="term" value="C:Ku70:Ku80 complex"/>
    <property type="evidence" value="ECO:0007669"/>
    <property type="project" value="InterPro"/>
</dbReference>
<comment type="function">
    <text evidence="12">Single-stranded DNA-dependent ATP-dependent helicase.</text>
</comment>
<evidence type="ECO:0000256" key="10">
    <source>
        <dbReference type="ARBA" id="ARBA00023204"/>
    </source>
</evidence>
<dbReference type="GO" id="GO:0003678">
    <property type="term" value="F:DNA helicase activity"/>
    <property type="evidence" value="ECO:0007669"/>
    <property type="project" value="UniProtKB-EC"/>
</dbReference>
<keyword evidence="6 12" id="KW-0347">Helicase</keyword>
<comment type="caution">
    <text evidence="15">The sequence shown here is derived from an EMBL/GenBank/DDBJ whole genome shotgun (WGS) entry which is preliminary data.</text>
</comment>
<accession>A0A8J5G087</accession>
<dbReference type="InterPro" id="IPR036465">
    <property type="entry name" value="vWFA_dom_sf"/>
</dbReference>
<dbReference type="Gene3D" id="3.40.50.410">
    <property type="entry name" value="von Willebrand factor, type A domain"/>
    <property type="match status" value="1"/>
</dbReference>
<feature type="region of interest" description="Disordered" evidence="13">
    <location>
        <begin position="511"/>
        <end position="542"/>
    </location>
</feature>
<dbReference type="InterPro" id="IPR016194">
    <property type="entry name" value="SPOC-like_C_dom_sf"/>
</dbReference>
<name>A0A8J5G087_ZINOF</name>
<feature type="compositionally biased region" description="Basic and acidic residues" evidence="13">
    <location>
        <begin position="522"/>
        <end position="533"/>
    </location>
</feature>
<keyword evidence="10 12" id="KW-0234">DNA repair</keyword>
<dbReference type="CDD" id="cd00873">
    <property type="entry name" value="KU80"/>
    <property type="match status" value="1"/>
</dbReference>
<evidence type="ECO:0000256" key="11">
    <source>
        <dbReference type="ARBA" id="ARBA00023242"/>
    </source>
</evidence>
<dbReference type="AlphaFoldDB" id="A0A8J5G087"/>
<keyword evidence="8 12" id="KW-0238">DNA-binding</keyword>
<dbReference type="GO" id="GO:0003684">
    <property type="term" value="F:damaged DNA binding"/>
    <property type="evidence" value="ECO:0007669"/>
    <property type="project" value="InterPro"/>
</dbReference>
<dbReference type="PIRSF" id="PIRSF016570">
    <property type="entry name" value="Ku80"/>
    <property type="match status" value="1"/>
</dbReference>
<dbReference type="PANTHER" id="PTHR12604:SF4">
    <property type="entry name" value="X-RAY REPAIR CROSS-COMPLEMENTING PROTEIN 5"/>
    <property type="match status" value="1"/>
</dbReference>
<dbReference type="GO" id="GO:0006310">
    <property type="term" value="P:DNA recombination"/>
    <property type="evidence" value="ECO:0007669"/>
    <property type="project" value="UniProtKB-KW"/>
</dbReference>
<dbReference type="GO" id="GO:0016787">
    <property type="term" value="F:hydrolase activity"/>
    <property type="evidence" value="ECO:0007669"/>
    <property type="project" value="UniProtKB-KW"/>
</dbReference>
<dbReference type="Pfam" id="PF02735">
    <property type="entry name" value="Ku"/>
    <property type="match status" value="1"/>
</dbReference>
<evidence type="ECO:0000256" key="4">
    <source>
        <dbReference type="ARBA" id="ARBA00022763"/>
    </source>
</evidence>
<evidence type="ECO:0000256" key="2">
    <source>
        <dbReference type="ARBA" id="ARBA00007726"/>
    </source>
</evidence>
<keyword evidence="5 12" id="KW-0378">Hydrolase</keyword>
<dbReference type="FunFam" id="1.10.1600.10:FF:000002">
    <property type="entry name" value="X-ray repair cross-complementing protein 5"/>
    <property type="match status" value="1"/>
</dbReference>
<dbReference type="EC" id="3.6.4.12" evidence="12"/>
<keyword evidence="4 12" id="KW-0227">DNA damage</keyword>
<evidence type="ECO:0000256" key="9">
    <source>
        <dbReference type="ARBA" id="ARBA00023172"/>
    </source>
</evidence>
<dbReference type="SUPFAM" id="SSF53300">
    <property type="entry name" value="vWA-like"/>
    <property type="match status" value="1"/>
</dbReference>
<dbReference type="Gene3D" id="1.10.1600.10">
    <property type="match status" value="1"/>
</dbReference>
<dbReference type="PANTHER" id="PTHR12604">
    <property type="entry name" value="KU AUTOANTIGEN DNA HELICASE"/>
    <property type="match status" value="1"/>
</dbReference>
<keyword evidence="9 12" id="KW-0233">DNA recombination</keyword>
<dbReference type="GO" id="GO:0003690">
    <property type="term" value="F:double-stranded DNA binding"/>
    <property type="evidence" value="ECO:0007669"/>
    <property type="project" value="TreeGrafter"/>
</dbReference>
<dbReference type="FunFam" id="1.25.40.240:FF:000001">
    <property type="entry name" value="X-ray repair cross-complementing protein 5"/>
    <property type="match status" value="1"/>
</dbReference>
<dbReference type="InterPro" id="IPR006164">
    <property type="entry name" value="DNA_bd_Ku70/Ku80"/>
</dbReference>
<keyword evidence="11 12" id="KW-0539">Nucleus</keyword>
<dbReference type="Pfam" id="PF08785">
    <property type="entry name" value="Ku_PK_bind"/>
    <property type="match status" value="1"/>
</dbReference>
<dbReference type="Proteomes" id="UP000734854">
    <property type="component" value="Unassembled WGS sequence"/>
</dbReference>
<sequence>MARNKEAMIFLIDVGPSMHSVLPEVGKLIFAKSDLVGIVLFGTKDTNNELEKEVGGYEHVFVLRDIGVVDEADLETLNLPRGTFPGDFLDAIVVGMDMLIKKFNPKEKLKKCLHLITNAQCATKEPYEGTKVDQAVTIAHQMNAQGISLNCLIFRERLWGVENQQVIDENDKLLNQFSQQAVANIVHVDSTTSLLGAIKTRRINPVTIFRGDLELSSTMKIKVWVYKKTAEEKFPTLKKYSDEAPTSDKYATHEVKVDFEYKIMEDPDKIVPPEQRIKGYRYGPQVVPISASEWEAAKVKLKKSVKLLGFTKASNISRHYYMKDVNIFIPEPGNTKAIIAVSALARAMQEKNRSAILRCVWREGQGKVIVGVLTPNLSSVDKIPDSFYFNVLPFAEDVREFQFPSLSKFSSCQPDEKQQEAADDFVKMLDLTSSNGKELLQPEYTPNPVLAQFYRFLDLKSKDPGSDIPELDNSLKKIAEPDFDILSRNKSITNHFEKQFELKENSKKRKLSRHAWRGKPSVSDEKEVGKEGEVPETQSASLVKALPSTNVEKIGDLNPVQDFEAMMKRRDSSKWTSKAIKDMKSHIFYLLENSFEGHSYQKAIECLIALREGCILEQEPREFNDFLLDMCKKWSKTDLADFLSLMPSKNITLISKIEAADSDLTEAAAKNFPVTFNESPE</sequence>
<keyword evidence="3 12" id="KW-0547">Nucleotide-binding</keyword>
<comment type="subcellular location">
    <subcellularLocation>
        <location evidence="1 12">Nucleus</location>
    </subcellularLocation>
</comment>
<evidence type="ECO:0000256" key="5">
    <source>
        <dbReference type="ARBA" id="ARBA00022801"/>
    </source>
</evidence>
<dbReference type="SMART" id="SM00559">
    <property type="entry name" value="Ku78"/>
    <property type="match status" value="1"/>
</dbReference>
<dbReference type="SUPFAM" id="SSF101420">
    <property type="entry name" value="C-terminal domain of Ku80"/>
    <property type="match status" value="1"/>
</dbReference>
<dbReference type="SUPFAM" id="SSF100939">
    <property type="entry name" value="SPOC domain-like"/>
    <property type="match status" value="1"/>
</dbReference>
<dbReference type="Gene3D" id="2.40.290.10">
    <property type="match status" value="1"/>
</dbReference>
<evidence type="ECO:0000256" key="8">
    <source>
        <dbReference type="ARBA" id="ARBA00023125"/>
    </source>
</evidence>
<evidence type="ECO:0000256" key="13">
    <source>
        <dbReference type="SAM" id="MobiDB-lite"/>
    </source>
</evidence>